<dbReference type="AlphaFoldDB" id="A0A0D2A0E4"/>
<dbReference type="STRING" id="253628.A0A0D2A0E4"/>
<feature type="domain" description="CCHC-type" evidence="6">
    <location>
        <begin position="280"/>
        <end position="296"/>
    </location>
</feature>
<keyword evidence="8" id="KW-1185">Reference proteome</keyword>
<feature type="domain" description="CCHC-type" evidence="6">
    <location>
        <begin position="310"/>
        <end position="325"/>
    </location>
</feature>
<feature type="domain" description="CCHC-type" evidence="6">
    <location>
        <begin position="379"/>
        <end position="394"/>
    </location>
</feature>
<proteinExistence type="predicted"/>
<dbReference type="PANTHER" id="PTHR47103">
    <property type="entry name" value="DNA-BINDING PROTEIN"/>
    <property type="match status" value="1"/>
</dbReference>
<feature type="domain" description="CCHC-type" evidence="6">
    <location>
        <begin position="355"/>
        <end position="369"/>
    </location>
</feature>
<gene>
    <name evidence="7" type="ORF">PV09_08279</name>
</gene>
<dbReference type="GO" id="GO:0008270">
    <property type="term" value="F:zinc ion binding"/>
    <property type="evidence" value="ECO:0007669"/>
    <property type="project" value="UniProtKB-KW"/>
</dbReference>
<organism evidence="7 8">
    <name type="scientific">Verruconis gallopava</name>
    <dbReference type="NCBI Taxonomy" id="253628"/>
    <lineage>
        <taxon>Eukaryota</taxon>
        <taxon>Fungi</taxon>
        <taxon>Dikarya</taxon>
        <taxon>Ascomycota</taxon>
        <taxon>Pezizomycotina</taxon>
        <taxon>Dothideomycetes</taxon>
        <taxon>Pleosporomycetidae</taxon>
        <taxon>Venturiales</taxon>
        <taxon>Sympoventuriaceae</taxon>
        <taxon>Verruconis</taxon>
    </lineage>
</organism>
<evidence type="ECO:0000313" key="8">
    <source>
        <dbReference type="Proteomes" id="UP000053259"/>
    </source>
</evidence>
<feature type="domain" description="CCHC-type" evidence="6">
    <location>
        <begin position="403"/>
        <end position="418"/>
    </location>
</feature>
<feature type="domain" description="CCHC-type" evidence="6">
    <location>
        <begin position="54"/>
        <end position="67"/>
    </location>
</feature>
<dbReference type="SMART" id="SM00343">
    <property type="entry name" value="ZnF_C2HC"/>
    <property type="match status" value="11"/>
</dbReference>
<dbReference type="InParanoid" id="A0A0D2A0E4"/>
<evidence type="ECO:0000256" key="5">
    <source>
        <dbReference type="PROSITE-ProRule" id="PRU00047"/>
    </source>
</evidence>
<dbReference type="HOGENOM" id="CLU_024213_0_0_1"/>
<dbReference type="InterPro" id="IPR001878">
    <property type="entry name" value="Znf_CCHC"/>
</dbReference>
<dbReference type="InterPro" id="IPR036875">
    <property type="entry name" value="Znf_CCHC_sf"/>
</dbReference>
<feature type="domain" description="CCHC-type" evidence="6">
    <location>
        <begin position="74"/>
        <end position="90"/>
    </location>
</feature>
<dbReference type="EMBL" id="KN847567">
    <property type="protein sequence ID" value="KIW00093.1"/>
    <property type="molecule type" value="Genomic_DNA"/>
</dbReference>
<dbReference type="PROSITE" id="PS50158">
    <property type="entry name" value="ZF_CCHC"/>
    <property type="match status" value="8"/>
</dbReference>
<evidence type="ECO:0000256" key="2">
    <source>
        <dbReference type="ARBA" id="ARBA00022737"/>
    </source>
</evidence>
<dbReference type="GO" id="GO:0003676">
    <property type="term" value="F:nucleic acid binding"/>
    <property type="evidence" value="ECO:0007669"/>
    <property type="project" value="InterPro"/>
</dbReference>
<keyword evidence="3 5" id="KW-0863">Zinc-finger</keyword>
<evidence type="ECO:0000313" key="7">
    <source>
        <dbReference type="EMBL" id="KIW00093.1"/>
    </source>
</evidence>
<dbReference type="Gene3D" id="4.10.60.10">
    <property type="entry name" value="Zinc finger, CCHC-type"/>
    <property type="match status" value="6"/>
</dbReference>
<dbReference type="SUPFAM" id="SSF57756">
    <property type="entry name" value="Retrovirus zinc finger-like domains"/>
    <property type="match status" value="6"/>
</dbReference>
<evidence type="ECO:0000256" key="4">
    <source>
        <dbReference type="ARBA" id="ARBA00022833"/>
    </source>
</evidence>
<keyword evidence="1" id="KW-0479">Metal-binding</keyword>
<evidence type="ECO:0000256" key="1">
    <source>
        <dbReference type="ARBA" id="ARBA00022723"/>
    </source>
</evidence>
<evidence type="ECO:0000256" key="3">
    <source>
        <dbReference type="ARBA" id="ARBA00022771"/>
    </source>
</evidence>
<dbReference type="OrthoDB" id="8026949at2759"/>
<dbReference type="VEuPathDB" id="FungiDB:PV09_08279"/>
<dbReference type="Pfam" id="PF00098">
    <property type="entry name" value="zf-CCHC"/>
    <property type="match status" value="6"/>
</dbReference>
<protein>
    <recommendedName>
        <fullName evidence="6">CCHC-type domain-containing protein</fullName>
    </recommendedName>
</protein>
<keyword evidence="4" id="KW-0862">Zinc</keyword>
<dbReference type="Proteomes" id="UP000053259">
    <property type="component" value="Unassembled WGS sequence"/>
</dbReference>
<dbReference type="PANTHER" id="PTHR47103:SF8">
    <property type="entry name" value="DNA-BINDING PROTEIN"/>
    <property type="match status" value="1"/>
</dbReference>
<evidence type="ECO:0000259" key="6">
    <source>
        <dbReference type="PROSITE" id="PS50158"/>
    </source>
</evidence>
<feature type="domain" description="CCHC-type" evidence="6">
    <location>
        <begin position="426"/>
        <end position="442"/>
    </location>
</feature>
<reference evidence="7 8" key="1">
    <citation type="submission" date="2015-01" db="EMBL/GenBank/DDBJ databases">
        <title>The Genome Sequence of Ochroconis gallopava CBS43764.</title>
        <authorList>
            <consortium name="The Broad Institute Genomics Platform"/>
            <person name="Cuomo C."/>
            <person name="de Hoog S."/>
            <person name="Gorbushina A."/>
            <person name="Stielow B."/>
            <person name="Teixiera M."/>
            <person name="Abouelleil A."/>
            <person name="Chapman S.B."/>
            <person name="Priest M."/>
            <person name="Young S.K."/>
            <person name="Wortman J."/>
            <person name="Nusbaum C."/>
            <person name="Birren B."/>
        </authorList>
    </citation>
    <scope>NUCLEOTIDE SEQUENCE [LARGE SCALE GENOMIC DNA]</scope>
    <source>
        <strain evidence="7 8">CBS 43764</strain>
    </source>
</reference>
<accession>A0A0D2A0E4</accession>
<dbReference type="RefSeq" id="XP_016209962.1">
    <property type="nucleotide sequence ID" value="XM_016362145.1"/>
</dbReference>
<sequence length="488" mass="54426">MSLVTGLANEGEVPDFKLDISDSFTAGTSNVFDTHGNRSNGGSSRRDNGDNHICHICHQAGHFARECLEKLPLKCHKCGQAGHIKAECDKQDVQCSFSGICKMCGVEGHRLVECPEMPPEKCRLCGQEGHRAIGCTSKRTDMFREALDMSDEEAWAAMKQASTAKDMDSFRIAFQAYCKFNYEQAEKDTNVPPIRAHELEESFRKNNFGVYLIAKEKRDLDETYTIVSPAGESDQKYILTFQWSEKPKSPRAALGWPKDREENLRRLESAGFAVSRGVPKCSNCGKLGHLKKSCPDERVAHSFQSPKIICVYCGDEGHRGRNCKNKPQELCRSCKQPGHHAIECTNLHGNSGDVCRSCGETGHLSRGCPTKPLQDLRTCRNCGEQGHIGRDCTNPPNKELMLCRNCDQQGHTSRECPKPTDWSRVRCKECGERGHTFKRCPRSNVLPNSGDVRAGDFASTDVVVEFARGDWVENDKGAEDHSQDYGGW</sequence>
<name>A0A0D2A0E4_9PEZI</name>
<keyword evidence="2" id="KW-0677">Repeat</keyword>
<dbReference type="GeneID" id="27316252"/>